<proteinExistence type="predicted"/>
<dbReference type="OrthoDB" id="671687at2759"/>
<dbReference type="InterPro" id="IPR012340">
    <property type="entry name" value="NA-bd_OB-fold"/>
</dbReference>
<feature type="compositionally biased region" description="Basic and acidic residues" evidence="1">
    <location>
        <begin position="273"/>
        <end position="285"/>
    </location>
</feature>
<gene>
    <name evidence="3" type="ORF">G2W53_032970</name>
</gene>
<dbReference type="InterPro" id="IPR013955">
    <property type="entry name" value="Rep_factor-A_C"/>
</dbReference>
<keyword evidence="3" id="KW-0238">DNA-binding</keyword>
<dbReference type="SUPFAM" id="SSF50249">
    <property type="entry name" value="Nucleic acid-binding proteins"/>
    <property type="match status" value="1"/>
</dbReference>
<feature type="domain" description="Replication factor A C-terminal" evidence="2">
    <location>
        <begin position="90"/>
        <end position="174"/>
    </location>
</feature>
<accession>A0A834T8Q9</accession>
<dbReference type="AlphaFoldDB" id="A0A834T8Q9"/>
<comment type="caution">
    <text evidence="3">The sequence shown here is derived from an EMBL/GenBank/DDBJ whole genome shotgun (WGS) entry which is preliminary data.</text>
</comment>
<dbReference type="EMBL" id="JAAIUW010000010">
    <property type="protein sequence ID" value="KAF7811994.1"/>
    <property type="molecule type" value="Genomic_DNA"/>
</dbReference>
<dbReference type="Gene3D" id="2.40.50.140">
    <property type="entry name" value="Nucleic acid-binding proteins"/>
    <property type="match status" value="1"/>
</dbReference>
<dbReference type="Proteomes" id="UP000634136">
    <property type="component" value="Unassembled WGS sequence"/>
</dbReference>
<evidence type="ECO:0000256" key="1">
    <source>
        <dbReference type="SAM" id="MobiDB-lite"/>
    </source>
</evidence>
<organism evidence="3 4">
    <name type="scientific">Senna tora</name>
    <dbReference type="NCBI Taxonomy" id="362788"/>
    <lineage>
        <taxon>Eukaryota</taxon>
        <taxon>Viridiplantae</taxon>
        <taxon>Streptophyta</taxon>
        <taxon>Embryophyta</taxon>
        <taxon>Tracheophyta</taxon>
        <taxon>Spermatophyta</taxon>
        <taxon>Magnoliopsida</taxon>
        <taxon>eudicotyledons</taxon>
        <taxon>Gunneridae</taxon>
        <taxon>Pentapetalae</taxon>
        <taxon>rosids</taxon>
        <taxon>fabids</taxon>
        <taxon>Fabales</taxon>
        <taxon>Fabaceae</taxon>
        <taxon>Caesalpinioideae</taxon>
        <taxon>Cassia clade</taxon>
        <taxon>Senna</taxon>
    </lineage>
</organism>
<dbReference type="Pfam" id="PF08646">
    <property type="entry name" value="Rep_fac-A_C"/>
    <property type="match status" value="1"/>
</dbReference>
<name>A0A834T8Q9_9FABA</name>
<dbReference type="PANTHER" id="PTHR47165:SF4">
    <property type="entry name" value="OS03G0429900 PROTEIN"/>
    <property type="match status" value="1"/>
</dbReference>
<feature type="region of interest" description="Disordered" evidence="1">
    <location>
        <begin position="263"/>
        <end position="285"/>
    </location>
</feature>
<evidence type="ECO:0000313" key="4">
    <source>
        <dbReference type="Proteomes" id="UP000634136"/>
    </source>
</evidence>
<protein>
    <submittedName>
        <fullName evidence="3">Replication protein A 70 kDa DNA-binding subunit</fullName>
    </submittedName>
</protein>
<keyword evidence="4" id="KW-1185">Reference proteome</keyword>
<reference evidence="3" key="1">
    <citation type="submission" date="2020-09" db="EMBL/GenBank/DDBJ databases">
        <title>Genome-Enabled Discovery of Anthraquinone Biosynthesis in Senna tora.</title>
        <authorList>
            <person name="Kang S.-H."/>
            <person name="Pandey R.P."/>
            <person name="Lee C.-M."/>
            <person name="Sim J.-S."/>
            <person name="Jeong J.-T."/>
            <person name="Choi B.-S."/>
            <person name="Jung M."/>
            <person name="Ginzburg D."/>
            <person name="Zhao K."/>
            <person name="Won S.Y."/>
            <person name="Oh T.-J."/>
            <person name="Yu Y."/>
            <person name="Kim N.-H."/>
            <person name="Lee O.R."/>
            <person name="Lee T.-H."/>
            <person name="Bashyal P."/>
            <person name="Kim T.-S."/>
            <person name="Lee W.-H."/>
            <person name="Kawkins C."/>
            <person name="Kim C.-K."/>
            <person name="Kim J.S."/>
            <person name="Ahn B.O."/>
            <person name="Rhee S.Y."/>
            <person name="Sohng J.K."/>
        </authorList>
    </citation>
    <scope>NUCLEOTIDE SEQUENCE</scope>
    <source>
        <tissue evidence="3">Leaf</tissue>
    </source>
</reference>
<evidence type="ECO:0000259" key="2">
    <source>
        <dbReference type="Pfam" id="PF08646"/>
    </source>
</evidence>
<evidence type="ECO:0000313" key="3">
    <source>
        <dbReference type="EMBL" id="KAF7811994.1"/>
    </source>
</evidence>
<dbReference type="PANTHER" id="PTHR47165">
    <property type="entry name" value="OS03G0429900 PROTEIN"/>
    <property type="match status" value="1"/>
</dbReference>
<dbReference type="GO" id="GO:0003677">
    <property type="term" value="F:DNA binding"/>
    <property type="evidence" value="ECO:0007669"/>
    <property type="project" value="UniProtKB-KW"/>
</dbReference>
<sequence>MYASRMFINSNIPEITEFHKCLRPEEMTSLINPDIYNSGVPASPLEAAFSDFSLSTIQDLFLAGDSSLLVILASILQINSDRGWFYDSCSRYKIDLMVLDHTGTANIIVFDRDAFDILGITAMDLRKENLQNMEDTRKLPQRFDSLLGKTFLFKVSVRGSTWNGPPSFTVQKMTCDPGLIEKFTRFAKLKEAKDNGDDCNQVSAEIVDLVSVDDGLYTPVQSKSVVISNMDARMLSFADDEASPSSIHPVNCKRTSAEFASAADGEVDPDGVSDMRFKKIKEEKK</sequence>